<keyword evidence="2" id="KW-1185">Reference proteome</keyword>
<evidence type="ECO:0000313" key="1">
    <source>
        <dbReference type="EMBL" id="CAI2386645.1"/>
    </source>
</evidence>
<accession>A0AAD2DBI1</accession>
<comment type="caution">
    <text evidence="1">The sequence shown here is derived from an EMBL/GenBank/DDBJ whole genome shotgun (WGS) entry which is preliminary data.</text>
</comment>
<gene>
    <name evidence="1" type="ORF">ECRASSUSDP1_LOCUS28267</name>
</gene>
<name>A0AAD2DBI1_EUPCR</name>
<proteinExistence type="predicted"/>
<dbReference type="Proteomes" id="UP001295684">
    <property type="component" value="Unassembled WGS sequence"/>
</dbReference>
<protein>
    <submittedName>
        <fullName evidence="1">Uncharacterized protein</fullName>
    </submittedName>
</protein>
<sequence length="61" mass="7373">MLPHLSTFYRILPITMMTFISDAGFFLCRKCSLHFSYYILNYNVMMIRLDFIYYLRDISTA</sequence>
<organism evidence="1 2">
    <name type="scientific">Euplotes crassus</name>
    <dbReference type="NCBI Taxonomy" id="5936"/>
    <lineage>
        <taxon>Eukaryota</taxon>
        <taxon>Sar</taxon>
        <taxon>Alveolata</taxon>
        <taxon>Ciliophora</taxon>
        <taxon>Intramacronucleata</taxon>
        <taxon>Spirotrichea</taxon>
        <taxon>Hypotrichia</taxon>
        <taxon>Euplotida</taxon>
        <taxon>Euplotidae</taxon>
        <taxon>Moneuplotes</taxon>
    </lineage>
</organism>
<dbReference type="AlphaFoldDB" id="A0AAD2DBI1"/>
<reference evidence="1" key="1">
    <citation type="submission" date="2023-07" db="EMBL/GenBank/DDBJ databases">
        <authorList>
            <consortium name="AG Swart"/>
            <person name="Singh M."/>
            <person name="Singh A."/>
            <person name="Seah K."/>
            <person name="Emmerich C."/>
        </authorList>
    </citation>
    <scope>NUCLEOTIDE SEQUENCE</scope>
    <source>
        <strain evidence="1">DP1</strain>
    </source>
</reference>
<evidence type="ECO:0000313" key="2">
    <source>
        <dbReference type="Proteomes" id="UP001295684"/>
    </source>
</evidence>
<dbReference type="EMBL" id="CAMPGE010029168">
    <property type="protein sequence ID" value="CAI2386645.1"/>
    <property type="molecule type" value="Genomic_DNA"/>
</dbReference>